<sequence>MSERLPHSHGEHPPQLERAVSHEPEPRELNPRIYVTRGLPLRTELTAGLWLDMARSPRDIEAEMYSALTDEEHAGNPLYIWDYRDYGAFDVTTGAIGLEGVDSIDTLSEIAIGIKEYGPAFAAWAKYNEDDRQPLYHFARAYKGHYESAAAFIREQLRPMAYEAILDRAMPQEIRPFVAVDYQAVAAQLEADGVIVPLPAENGVWIFSIQA</sequence>
<keyword evidence="3" id="KW-1185">Reference proteome</keyword>
<dbReference type="OrthoDB" id="944647at2"/>
<comment type="caution">
    <text evidence="2">The sequence shown here is derived from an EMBL/GenBank/DDBJ whole genome shotgun (WGS) entry which is preliminary data.</text>
</comment>
<gene>
    <name evidence="2" type="ORF">DFR74_109247</name>
</gene>
<feature type="region of interest" description="Disordered" evidence="1">
    <location>
        <begin position="1"/>
        <end position="29"/>
    </location>
</feature>
<dbReference type="RefSeq" id="WP_147265877.1">
    <property type="nucleotide sequence ID" value="NZ_CP107943.1"/>
</dbReference>
<evidence type="ECO:0000313" key="3">
    <source>
        <dbReference type="Proteomes" id="UP000252586"/>
    </source>
</evidence>
<dbReference type="STRING" id="1210090.GCA_001613185_05366"/>
<dbReference type="EMBL" id="QNRE01000009">
    <property type="protein sequence ID" value="RBO88477.1"/>
    <property type="molecule type" value="Genomic_DNA"/>
</dbReference>
<dbReference type="AlphaFoldDB" id="A0A366DEJ7"/>
<reference evidence="2 3" key="1">
    <citation type="submission" date="2018-06" db="EMBL/GenBank/DDBJ databases">
        <title>Genomic Encyclopedia of Type Strains, Phase IV (KMG-IV): sequencing the most valuable type-strain genomes for metagenomic binning, comparative biology and taxonomic classification.</title>
        <authorList>
            <person name="Goeker M."/>
        </authorList>
    </citation>
    <scope>NUCLEOTIDE SEQUENCE [LARGE SCALE GENOMIC DNA]</scope>
    <source>
        <strain evidence="2 3">DSM 44599</strain>
    </source>
</reference>
<proteinExistence type="predicted"/>
<accession>A0A366DEJ7</accession>
<organism evidence="2 3">
    <name type="scientific">Nocardia puris</name>
    <dbReference type="NCBI Taxonomy" id="208602"/>
    <lineage>
        <taxon>Bacteria</taxon>
        <taxon>Bacillati</taxon>
        <taxon>Actinomycetota</taxon>
        <taxon>Actinomycetes</taxon>
        <taxon>Mycobacteriales</taxon>
        <taxon>Nocardiaceae</taxon>
        <taxon>Nocardia</taxon>
    </lineage>
</organism>
<evidence type="ECO:0000256" key="1">
    <source>
        <dbReference type="SAM" id="MobiDB-lite"/>
    </source>
</evidence>
<protein>
    <submittedName>
        <fullName evidence="2">Antirestriction protein ArdA</fullName>
    </submittedName>
</protein>
<dbReference type="Proteomes" id="UP000252586">
    <property type="component" value="Unassembled WGS sequence"/>
</dbReference>
<dbReference type="InterPro" id="IPR009899">
    <property type="entry name" value="ArdA"/>
</dbReference>
<name>A0A366DEJ7_9NOCA</name>
<dbReference type="Pfam" id="PF07275">
    <property type="entry name" value="ArdA"/>
    <property type="match status" value="1"/>
</dbReference>
<evidence type="ECO:0000313" key="2">
    <source>
        <dbReference type="EMBL" id="RBO88477.1"/>
    </source>
</evidence>